<proteinExistence type="predicted"/>
<evidence type="ECO:0000256" key="1">
    <source>
        <dbReference type="SAM" id="MobiDB-lite"/>
    </source>
</evidence>
<feature type="non-terminal residue" evidence="3">
    <location>
        <position position="405"/>
    </location>
</feature>
<dbReference type="Gene3D" id="3.30.710.10">
    <property type="entry name" value="Potassium Channel Kv1.1, Chain A"/>
    <property type="match status" value="1"/>
</dbReference>
<dbReference type="Pfam" id="PF00651">
    <property type="entry name" value="BTB"/>
    <property type="match status" value="1"/>
</dbReference>
<dbReference type="Gene3D" id="2.60.210.10">
    <property type="entry name" value="Apoptosis, Tumor Necrosis Factor Receptor Associated Protein 2, Chain A"/>
    <property type="match status" value="1"/>
</dbReference>
<feature type="region of interest" description="Disordered" evidence="1">
    <location>
        <begin position="1"/>
        <end position="24"/>
    </location>
</feature>
<dbReference type="CDD" id="cd18186">
    <property type="entry name" value="BTB_POZ_ZBTB_KLHL-like"/>
    <property type="match status" value="1"/>
</dbReference>
<dbReference type="EMBL" id="BTRK01000005">
    <property type="protein sequence ID" value="GMR55674.1"/>
    <property type="molecule type" value="Genomic_DNA"/>
</dbReference>
<feature type="non-terminal residue" evidence="3">
    <location>
        <position position="1"/>
    </location>
</feature>
<accession>A0AAN5D4V5</accession>
<name>A0AAN5D4V5_9BILA</name>
<dbReference type="AlphaFoldDB" id="A0AAN5D4V5"/>
<reference evidence="4" key="1">
    <citation type="submission" date="2022-10" db="EMBL/GenBank/DDBJ databases">
        <title>Genome assembly of Pristionchus species.</title>
        <authorList>
            <person name="Yoshida K."/>
            <person name="Sommer R.J."/>
        </authorList>
    </citation>
    <scope>NUCLEOTIDE SEQUENCE [LARGE SCALE GENOMIC DNA]</scope>
    <source>
        <strain evidence="4">RS5460</strain>
    </source>
</reference>
<comment type="caution">
    <text evidence="3">The sequence shown here is derived from an EMBL/GenBank/DDBJ whole genome shotgun (WGS) entry which is preliminary data.</text>
</comment>
<dbReference type="PROSITE" id="PS50097">
    <property type="entry name" value="BTB"/>
    <property type="match status" value="1"/>
</dbReference>
<dbReference type="InterPro" id="IPR000210">
    <property type="entry name" value="BTB/POZ_dom"/>
</dbReference>
<dbReference type="PANTHER" id="PTHR47022">
    <property type="entry name" value="BTB AND MATH DOMAIN-CONTAINING PROTEIN 36-RELATED"/>
    <property type="match status" value="1"/>
</dbReference>
<evidence type="ECO:0000313" key="4">
    <source>
        <dbReference type="Proteomes" id="UP001328107"/>
    </source>
</evidence>
<dbReference type="SUPFAM" id="SSF49599">
    <property type="entry name" value="TRAF domain-like"/>
    <property type="match status" value="1"/>
</dbReference>
<dbReference type="PANTHER" id="PTHR47022:SF1">
    <property type="entry name" value="BTB AND MATH DOMAIN-CONTAINING PROTEIN 36-RELATED"/>
    <property type="match status" value="1"/>
</dbReference>
<dbReference type="InterPro" id="IPR011333">
    <property type="entry name" value="SKP1/BTB/POZ_sf"/>
</dbReference>
<organism evidence="3 4">
    <name type="scientific">Pristionchus mayeri</name>
    <dbReference type="NCBI Taxonomy" id="1317129"/>
    <lineage>
        <taxon>Eukaryota</taxon>
        <taxon>Metazoa</taxon>
        <taxon>Ecdysozoa</taxon>
        <taxon>Nematoda</taxon>
        <taxon>Chromadorea</taxon>
        <taxon>Rhabditida</taxon>
        <taxon>Rhabditina</taxon>
        <taxon>Diplogasteromorpha</taxon>
        <taxon>Diplogasteroidea</taxon>
        <taxon>Neodiplogasteridae</taxon>
        <taxon>Pristionchus</taxon>
    </lineage>
</organism>
<dbReference type="InterPro" id="IPR008974">
    <property type="entry name" value="TRAF-like"/>
</dbReference>
<sequence>IFRMASEVESARIGDTNDPAPNTKPDGIIRWEIDNLSTLTRRWSPSMEIYGVPWRLNAETLKRPPSVFKAFAVYAYANYKNESTLWECRCTFKIIVRNIDPAMNIVHTIPTQTLNYNVNNCGTVFRGYRIMNPSAGFVNNDKVKIEMWIYVKSFSGMGCMPRFEFSDPCAAHADLTLVIEGKPVHANRQYLAIHSDFFHALFYGDFVEKGRATLKLEDIIYDEFIELLHVIYPSRKKITDDSYEYLLKLGDRFQIMFVVERVQDFLIDSDKISAKDKKKIAQQYRLRRLEESLTSRAHSTSHVEDIDFSVSQGENRSDAVLMVEGKAIYVNKQHLGMYSSAYHKLFFGNFFDSLVVIDGNPGVKGQDGFKLEKIEYKDIGTAEHTFDGMRKFNLKNVGYEKFIEF</sequence>
<gene>
    <name evidence="3" type="ORF">PMAYCL1PPCAC_25869</name>
</gene>
<dbReference type="SUPFAM" id="SSF54695">
    <property type="entry name" value="POZ domain"/>
    <property type="match status" value="2"/>
</dbReference>
<evidence type="ECO:0000259" key="2">
    <source>
        <dbReference type="PROSITE" id="PS50097"/>
    </source>
</evidence>
<dbReference type="SMART" id="SM00225">
    <property type="entry name" value="BTB"/>
    <property type="match status" value="1"/>
</dbReference>
<keyword evidence="4" id="KW-1185">Reference proteome</keyword>
<evidence type="ECO:0000313" key="3">
    <source>
        <dbReference type="EMBL" id="GMR55674.1"/>
    </source>
</evidence>
<protein>
    <recommendedName>
        <fullName evidence="2">BTB domain-containing protein</fullName>
    </recommendedName>
</protein>
<dbReference type="Proteomes" id="UP001328107">
    <property type="component" value="Unassembled WGS sequence"/>
</dbReference>
<feature type="domain" description="BTB" evidence="2">
    <location>
        <begin position="173"/>
        <end position="240"/>
    </location>
</feature>